<evidence type="ECO:0000313" key="2">
    <source>
        <dbReference type="EMBL" id="GER32608.1"/>
    </source>
</evidence>
<keyword evidence="3" id="KW-1185">Reference proteome</keyword>
<feature type="compositionally biased region" description="Basic and acidic residues" evidence="1">
    <location>
        <begin position="167"/>
        <end position="183"/>
    </location>
</feature>
<dbReference type="Proteomes" id="UP000325081">
    <property type="component" value="Unassembled WGS sequence"/>
</dbReference>
<sequence>MALTTTAIATQLEIIPQSESILTKSIPLNHLRPVPIPLPSAGTGNILSGARRPHRLLISRISISRSASLGGPNIKTNHLGLDTLDDPSDFPEQLWRISPDSDLTQSRRRRTFFSPVIHGGRPENRVASWAERDLRNWWLPKGTSLPRKMMSSAWEIGSELKSVKNSKKSEGSEVDLRRPSWVL</sequence>
<feature type="region of interest" description="Disordered" evidence="1">
    <location>
        <begin position="164"/>
        <end position="183"/>
    </location>
</feature>
<dbReference type="GO" id="GO:0003746">
    <property type="term" value="F:translation elongation factor activity"/>
    <property type="evidence" value="ECO:0007669"/>
    <property type="project" value="UniProtKB-KW"/>
</dbReference>
<evidence type="ECO:0000313" key="3">
    <source>
        <dbReference type="Proteomes" id="UP000325081"/>
    </source>
</evidence>
<name>A0A5A7PJ24_STRAF</name>
<organism evidence="2 3">
    <name type="scientific">Striga asiatica</name>
    <name type="common">Asiatic witchweed</name>
    <name type="synonym">Buchnera asiatica</name>
    <dbReference type="NCBI Taxonomy" id="4170"/>
    <lineage>
        <taxon>Eukaryota</taxon>
        <taxon>Viridiplantae</taxon>
        <taxon>Streptophyta</taxon>
        <taxon>Embryophyta</taxon>
        <taxon>Tracheophyta</taxon>
        <taxon>Spermatophyta</taxon>
        <taxon>Magnoliopsida</taxon>
        <taxon>eudicotyledons</taxon>
        <taxon>Gunneridae</taxon>
        <taxon>Pentapetalae</taxon>
        <taxon>asterids</taxon>
        <taxon>lamiids</taxon>
        <taxon>Lamiales</taxon>
        <taxon>Orobanchaceae</taxon>
        <taxon>Buchnereae</taxon>
        <taxon>Striga</taxon>
    </lineage>
</organism>
<keyword evidence="2" id="KW-0648">Protein biosynthesis</keyword>
<dbReference type="AlphaFoldDB" id="A0A5A7PJ24"/>
<reference evidence="3" key="1">
    <citation type="journal article" date="2019" name="Curr. Biol.">
        <title>Genome Sequence of Striga asiatica Provides Insight into the Evolution of Plant Parasitism.</title>
        <authorList>
            <person name="Yoshida S."/>
            <person name="Kim S."/>
            <person name="Wafula E.K."/>
            <person name="Tanskanen J."/>
            <person name="Kim Y.M."/>
            <person name="Honaas L."/>
            <person name="Yang Z."/>
            <person name="Spallek T."/>
            <person name="Conn C.E."/>
            <person name="Ichihashi Y."/>
            <person name="Cheong K."/>
            <person name="Cui S."/>
            <person name="Der J.P."/>
            <person name="Gundlach H."/>
            <person name="Jiao Y."/>
            <person name="Hori C."/>
            <person name="Ishida J.K."/>
            <person name="Kasahara H."/>
            <person name="Kiba T."/>
            <person name="Kim M.S."/>
            <person name="Koo N."/>
            <person name="Laohavisit A."/>
            <person name="Lee Y.H."/>
            <person name="Lumba S."/>
            <person name="McCourt P."/>
            <person name="Mortimer J.C."/>
            <person name="Mutuku J.M."/>
            <person name="Nomura T."/>
            <person name="Sasaki-Sekimoto Y."/>
            <person name="Seto Y."/>
            <person name="Wang Y."/>
            <person name="Wakatake T."/>
            <person name="Sakakibara H."/>
            <person name="Demura T."/>
            <person name="Yamaguchi S."/>
            <person name="Yoneyama K."/>
            <person name="Manabe R.I."/>
            <person name="Nelson D.C."/>
            <person name="Schulman A.H."/>
            <person name="Timko M.P."/>
            <person name="dePamphilis C.W."/>
            <person name="Choi D."/>
            <person name="Shirasu K."/>
        </authorList>
    </citation>
    <scope>NUCLEOTIDE SEQUENCE [LARGE SCALE GENOMIC DNA]</scope>
    <source>
        <strain evidence="3">cv. UVA1</strain>
    </source>
</reference>
<gene>
    <name evidence="2" type="ORF">STAS_08683</name>
</gene>
<accession>A0A5A7PJ24</accession>
<protein>
    <submittedName>
        <fullName evidence="2">Elongation factor Ts</fullName>
    </submittedName>
</protein>
<dbReference type="EMBL" id="BKCP01004627">
    <property type="protein sequence ID" value="GER32608.1"/>
    <property type="molecule type" value="Genomic_DNA"/>
</dbReference>
<evidence type="ECO:0000256" key="1">
    <source>
        <dbReference type="SAM" id="MobiDB-lite"/>
    </source>
</evidence>
<proteinExistence type="predicted"/>
<comment type="caution">
    <text evidence="2">The sequence shown here is derived from an EMBL/GenBank/DDBJ whole genome shotgun (WGS) entry which is preliminary data.</text>
</comment>
<keyword evidence="2" id="KW-0251">Elongation factor</keyword>